<protein>
    <recommendedName>
        <fullName evidence="1">Ubiquinone biosynthesis accessory factor UbiJ</fullName>
    </recommendedName>
</protein>
<keyword evidence="2" id="KW-0175">Coiled coil</keyword>
<dbReference type="AlphaFoldDB" id="A0A847SD29"/>
<reference evidence="4 5" key="1">
    <citation type="submission" date="2020-04" db="EMBL/GenBank/DDBJ databases">
        <title>Draft genome of Leeia sp. IMCC25680.</title>
        <authorList>
            <person name="Song J."/>
            <person name="Cho J.-C."/>
        </authorList>
    </citation>
    <scope>NUCLEOTIDE SEQUENCE [LARGE SCALE GENOMIC DNA]</scope>
    <source>
        <strain evidence="4 5">IMCC25680</strain>
    </source>
</reference>
<dbReference type="EMBL" id="JABAIM010000004">
    <property type="protein sequence ID" value="NLR76747.1"/>
    <property type="molecule type" value="Genomic_DNA"/>
</dbReference>
<evidence type="ECO:0000313" key="4">
    <source>
        <dbReference type="EMBL" id="NLR76747.1"/>
    </source>
</evidence>
<comment type="pathway">
    <text evidence="1">Cofactor biosynthesis; ubiquinone biosynthesis.</text>
</comment>
<dbReference type="GO" id="GO:0006744">
    <property type="term" value="P:ubiquinone biosynthetic process"/>
    <property type="evidence" value="ECO:0007669"/>
    <property type="project" value="UniProtKB-UniRule"/>
</dbReference>
<comment type="caution">
    <text evidence="4">The sequence shown here is derived from an EMBL/GenBank/DDBJ whole genome shotgun (WGS) entry which is preliminary data.</text>
</comment>
<evidence type="ECO:0000256" key="1">
    <source>
        <dbReference type="HAMAP-Rule" id="MF_02215"/>
    </source>
</evidence>
<dbReference type="Proteomes" id="UP000587991">
    <property type="component" value="Unassembled WGS sequence"/>
</dbReference>
<proteinExistence type="inferred from homology"/>
<gene>
    <name evidence="1" type="primary">ubiJ</name>
    <name evidence="4" type="ORF">HF682_16385</name>
</gene>
<dbReference type="InterPro" id="IPR003033">
    <property type="entry name" value="SCP2_sterol-bd_dom"/>
</dbReference>
<dbReference type="InterPro" id="IPR038989">
    <property type="entry name" value="UbiJ"/>
</dbReference>
<sequence length="198" mass="21498">MMAHLAISAFNHLLQQQDWLCEQLRPFAGRKVALGESPLQVVALIQPDGYLHALPGDAEPDASIRIPLSSLPLMLGDAAQRRGAVQISGDPALAAALGEVLQALQWDVSADLSRLLGDAAATPIARQWQQYWATHHEQWHVLGQQLAEYARDEAGLLADPTAVSRFVNDIDTLRDDVARLEARLSLLEAQRSATGDSA</sequence>
<dbReference type="RefSeq" id="WP_168878407.1">
    <property type="nucleotide sequence ID" value="NZ_JABAIM010000004.1"/>
</dbReference>
<dbReference type="Pfam" id="PF02036">
    <property type="entry name" value="SCP2"/>
    <property type="match status" value="1"/>
</dbReference>
<keyword evidence="1" id="KW-0831">Ubiquinone biosynthesis</keyword>
<evidence type="ECO:0000256" key="2">
    <source>
        <dbReference type="SAM" id="Coils"/>
    </source>
</evidence>
<evidence type="ECO:0000313" key="5">
    <source>
        <dbReference type="Proteomes" id="UP000587991"/>
    </source>
</evidence>
<dbReference type="HAMAP" id="MF_02215">
    <property type="entry name" value="UbiJ"/>
    <property type="match status" value="1"/>
</dbReference>
<name>A0A847SD29_9NEIS</name>
<comment type="similarity">
    <text evidence="1">Belongs to the UbiJ family.</text>
</comment>
<dbReference type="PANTHER" id="PTHR38693:SF1">
    <property type="entry name" value="UBIQUINONE BIOSYNTHESIS ACCESSORY FACTOR UBIJ"/>
    <property type="match status" value="1"/>
</dbReference>
<feature type="domain" description="SCP2" evidence="3">
    <location>
        <begin position="10"/>
        <end position="101"/>
    </location>
</feature>
<dbReference type="PANTHER" id="PTHR38693">
    <property type="entry name" value="UBIQUINONE BIOSYNTHESIS PROTEIN UBIJ"/>
    <property type="match status" value="1"/>
</dbReference>
<dbReference type="GO" id="GO:0005737">
    <property type="term" value="C:cytoplasm"/>
    <property type="evidence" value="ECO:0007669"/>
    <property type="project" value="UniProtKB-SubCell"/>
</dbReference>
<feature type="coiled-coil region" evidence="2">
    <location>
        <begin position="163"/>
        <end position="190"/>
    </location>
</feature>
<comment type="subcellular location">
    <subcellularLocation>
        <location evidence="1">Cytoplasm</location>
    </subcellularLocation>
</comment>
<keyword evidence="5" id="KW-1185">Reference proteome</keyword>
<keyword evidence="1" id="KW-0963">Cytoplasm</keyword>
<organism evidence="4 5">
    <name type="scientific">Leeia aquatica</name>
    <dbReference type="NCBI Taxonomy" id="2725557"/>
    <lineage>
        <taxon>Bacteria</taxon>
        <taxon>Pseudomonadati</taxon>
        <taxon>Pseudomonadota</taxon>
        <taxon>Betaproteobacteria</taxon>
        <taxon>Neisseriales</taxon>
        <taxon>Leeiaceae</taxon>
        <taxon>Leeia</taxon>
    </lineage>
</organism>
<evidence type="ECO:0000259" key="3">
    <source>
        <dbReference type="Pfam" id="PF02036"/>
    </source>
</evidence>
<comment type="function">
    <text evidence="1">Required for ubiquinone (coenzyme Q) biosynthesis. Binds hydrophobic ubiquinone biosynthetic intermediates via its SCP2 domain and is essential for the stability of the Ubi complex. May constitute a docking platform where Ubi enzymes assemble and access their SCP2-bound polyprenyl substrates.</text>
</comment>
<dbReference type="UniPathway" id="UPA00232"/>
<accession>A0A847SD29</accession>